<feature type="domain" description="Metallo-beta-lactamase" evidence="1">
    <location>
        <begin position="49"/>
        <end position="264"/>
    </location>
</feature>
<sequence>MDSAVVKERVKPADILNYPFEPPKPDGSHVEIAPGLLWLRMPMPMALDHINVYLLRDGDGWALVDTGLGIPKTFELWEQIFTEKLAGQPLTRVICTHCHYDHAGAAWWLQERFGVPLQMTYGEFMMLRSLMGPPPDPLPQSHRDFYARAGVTDEELDNMVSAMRKDPFMPKHPSSYQRIRAGEVLQIGERQWRIVLGEGHSPEHACLYNEDEGILLAGDQVLPRITSNVMVSPIEPEGNPLKVWIDSLHRLRELPASTLVLPSHQGVFYGLHERLDQVLEHHAQQFALVTEHLQQVGRATAAELVPVLFPKLRSPVDRLMALGETIAHLNLLTQDGTLSRQSGEGKIAYFSMA</sequence>
<dbReference type="Proteomes" id="UP000261948">
    <property type="component" value="Unassembled WGS sequence"/>
</dbReference>
<dbReference type="SMART" id="SM00849">
    <property type="entry name" value="Lactamase_B"/>
    <property type="match status" value="1"/>
</dbReference>
<gene>
    <name evidence="2" type="ORF">DZC30_11240</name>
</gene>
<proteinExistence type="predicted"/>
<dbReference type="Pfam" id="PF00753">
    <property type="entry name" value="Lactamase_B"/>
    <property type="match status" value="1"/>
</dbReference>
<dbReference type="PANTHER" id="PTHR23131">
    <property type="entry name" value="ENDORIBONUCLEASE LACTB2"/>
    <property type="match status" value="1"/>
</dbReference>
<organism evidence="2 3">
    <name type="scientific">Comamonas testosteroni</name>
    <name type="common">Pseudomonas testosteroni</name>
    <dbReference type="NCBI Taxonomy" id="285"/>
    <lineage>
        <taxon>Bacteria</taxon>
        <taxon>Pseudomonadati</taxon>
        <taxon>Pseudomonadota</taxon>
        <taxon>Betaproteobacteria</taxon>
        <taxon>Burkholderiales</taxon>
        <taxon>Comamonadaceae</taxon>
        <taxon>Comamonas</taxon>
    </lineage>
</organism>
<dbReference type="InterPro" id="IPR050662">
    <property type="entry name" value="Sec-metab_biosynth-thioest"/>
</dbReference>
<evidence type="ECO:0000259" key="1">
    <source>
        <dbReference type="SMART" id="SM00849"/>
    </source>
</evidence>
<dbReference type="OrthoDB" id="2971563at2"/>
<dbReference type="EMBL" id="QURR01000012">
    <property type="protein sequence ID" value="RGE44926.1"/>
    <property type="molecule type" value="Genomic_DNA"/>
</dbReference>
<dbReference type="InterPro" id="IPR048933">
    <property type="entry name" value="B_lactamase-like_C"/>
</dbReference>
<evidence type="ECO:0000313" key="3">
    <source>
        <dbReference type="Proteomes" id="UP000261948"/>
    </source>
</evidence>
<dbReference type="PANTHER" id="PTHR23131:SF4">
    <property type="entry name" value="METALLO-BETA-LACTAMASE SUPERFAMILY POTEIN"/>
    <property type="match status" value="1"/>
</dbReference>
<dbReference type="Pfam" id="PF21221">
    <property type="entry name" value="B_lactamase-like_C"/>
    <property type="match status" value="1"/>
</dbReference>
<dbReference type="AlphaFoldDB" id="A0A373FLA0"/>
<keyword evidence="2" id="KW-0378">Hydrolase</keyword>
<dbReference type="SUPFAM" id="SSF56281">
    <property type="entry name" value="Metallo-hydrolase/oxidoreductase"/>
    <property type="match status" value="1"/>
</dbReference>
<dbReference type="Gene3D" id="3.60.15.10">
    <property type="entry name" value="Ribonuclease Z/Hydroxyacylglutathione hydrolase-like"/>
    <property type="match status" value="1"/>
</dbReference>
<dbReference type="InterPro" id="IPR036388">
    <property type="entry name" value="WH-like_DNA-bd_sf"/>
</dbReference>
<dbReference type="GO" id="GO:0016787">
    <property type="term" value="F:hydrolase activity"/>
    <property type="evidence" value="ECO:0007669"/>
    <property type="project" value="UniProtKB-KW"/>
</dbReference>
<evidence type="ECO:0000313" key="2">
    <source>
        <dbReference type="EMBL" id="RGE44926.1"/>
    </source>
</evidence>
<dbReference type="Gene3D" id="1.10.10.10">
    <property type="entry name" value="Winged helix-like DNA-binding domain superfamily/Winged helix DNA-binding domain"/>
    <property type="match status" value="1"/>
</dbReference>
<reference evidence="2 3" key="1">
    <citation type="submission" date="2018-08" db="EMBL/GenBank/DDBJ databases">
        <title>Comamonas testosteroni strain SWCO2.</title>
        <authorList>
            <person name="Jiang N."/>
            <person name="Zhang X.Z."/>
        </authorList>
    </citation>
    <scope>NUCLEOTIDE SEQUENCE [LARGE SCALE GENOMIC DNA]</scope>
    <source>
        <strain evidence="2 3">SWCO2</strain>
    </source>
</reference>
<dbReference type="InterPro" id="IPR036866">
    <property type="entry name" value="RibonucZ/Hydroxyglut_hydro"/>
</dbReference>
<accession>A0A373FLA0</accession>
<comment type="caution">
    <text evidence="2">The sequence shown here is derived from an EMBL/GenBank/DDBJ whole genome shotgun (WGS) entry which is preliminary data.</text>
</comment>
<name>A0A373FLA0_COMTE</name>
<protein>
    <submittedName>
        <fullName evidence="2">MBL fold metallo-hydrolase</fullName>
    </submittedName>
</protein>
<keyword evidence="3" id="KW-1185">Reference proteome</keyword>
<dbReference type="InterPro" id="IPR001279">
    <property type="entry name" value="Metallo-B-lactamas"/>
</dbReference>